<keyword evidence="4" id="KW-1185">Reference proteome</keyword>
<feature type="domain" description="EF-hand" evidence="2">
    <location>
        <begin position="159"/>
        <end position="191"/>
    </location>
</feature>
<dbReference type="SUPFAM" id="SSF47473">
    <property type="entry name" value="EF-hand"/>
    <property type="match status" value="1"/>
</dbReference>
<reference evidence="4" key="1">
    <citation type="submission" date="2016-10" db="EMBL/GenBank/DDBJ databases">
        <authorList>
            <person name="Varghese N."/>
            <person name="Submissions S."/>
        </authorList>
    </citation>
    <scope>NUCLEOTIDE SEQUENCE [LARGE SCALE GENOMIC DNA]</scope>
    <source>
        <strain evidence="4">DSM 16995</strain>
    </source>
</reference>
<feature type="chain" id="PRO_5011444113" description="EF-hand domain-containing protein" evidence="1">
    <location>
        <begin position="24"/>
        <end position="191"/>
    </location>
</feature>
<gene>
    <name evidence="3" type="ORF">SAMN05660337_1005</name>
</gene>
<evidence type="ECO:0000313" key="4">
    <source>
        <dbReference type="Proteomes" id="UP000199053"/>
    </source>
</evidence>
<dbReference type="PROSITE" id="PS50222">
    <property type="entry name" value="EF_HAND_2"/>
    <property type="match status" value="1"/>
</dbReference>
<feature type="signal peptide" evidence="1">
    <location>
        <begin position="1"/>
        <end position="23"/>
    </location>
</feature>
<dbReference type="Gene3D" id="1.10.238.10">
    <property type="entry name" value="EF-hand"/>
    <property type="match status" value="1"/>
</dbReference>
<accession>A0A1G9E951</accession>
<evidence type="ECO:0000256" key="1">
    <source>
        <dbReference type="SAM" id="SignalP"/>
    </source>
</evidence>
<dbReference type="InterPro" id="IPR011992">
    <property type="entry name" value="EF-hand-dom_pair"/>
</dbReference>
<keyword evidence="1" id="KW-0732">Signal</keyword>
<dbReference type="AlphaFoldDB" id="A0A1G9E951"/>
<dbReference type="RefSeq" id="WP_092158905.1">
    <property type="nucleotide sequence ID" value="NZ_FNGA01000002.1"/>
</dbReference>
<dbReference type="STRING" id="246191.SAMN05660337_1005"/>
<evidence type="ECO:0000259" key="2">
    <source>
        <dbReference type="PROSITE" id="PS50222"/>
    </source>
</evidence>
<protein>
    <recommendedName>
        <fullName evidence="2">EF-hand domain-containing protein</fullName>
    </recommendedName>
</protein>
<dbReference type="GO" id="GO:0005509">
    <property type="term" value="F:calcium ion binding"/>
    <property type="evidence" value="ECO:0007669"/>
    <property type="project" value="InterPro"/>
</dbReference>
<dbReference type="PROSITE" id="PS00018">
    <property type="entry name" value="EF_HAND_1"/>
    <property type="match status" value="1"/>
</dbReference>
<dbReference type="InterPro" id="IPR002048">
    <property type="entry name" value="EF_hand_dom"/>
</dbReference>
<sequence>MKKFLCCSLVALVFMMFSAMAFAAGAPELRGTWGGAVKLITKDGDIRENKAVFVINKQDGTMFSGYKIWFADKNDNAETEPFCGIIDADGTRLYLAEGEDGYLQGEITGKQTMSLYYLESGRKAKAIKYNLERVRFTRGFIEIDKDGNKTIIRSEIVNVYPLNAERIMREADVNKDGKLSKTEWENWKNGK</sequence>
<name>A0A1G9E951_9BACT</name>
<dbReference type="EMBL" id="FNGA01000002">
    <property type="protein sequence ID" value="SDK72637.1"/>
    <property type="molecule type" value="Genomic_DNA"/>
</dbReference>
<dbReference type="Proteomes" id="UP000199053">
    <property type="component" value="Unassembled WGS sequence"/>
</dbReference>
<proteinExistence type="predicted"/>
<organism evidence="3 4">
    <name type="scientific">Maridesulfovibrio ferrireducens</name>
    <dbReference type="NCBI Taxonomy" id="246191"/>
    <lineage>
        <taxon>Bacteria</taxon>
        <taxon>Pseudomonadati</taxon>
        <taxon>Thermodesulfobacteriota</taxon>
        <taxon>Desulfovibrionia</taxon>
        <taxon>Desulfovibrionales</taxon>
        <taxon>Desulfovibrionaceae</taxon>
        <taxon>Maridesulfovibrio</taxon>
    </lineage>
</organism>
<dbReference type="InterPro" id="IPR018247">
    <property type="entry name" value="EF_Hand_1_Ca_BS"/>
</dbReference>
<dbReference type="OrthoDB" id="5460017at2"/>
<evidence type="ECO:0000313" key="3">
    <source>
        <dbReference type="EMBL" id="SDK72637.1"/>
    </source>
</evidence>